<sequence>MLDLKIADAFKREREIVIQEIRRKLELHQLTVDDVRRRSRQLIAKIRDPKTGRVWSGRGRKPSWVDAARSEENLPPTRQESTF</sequence>
<organism evidence="2 3">
    <name type="scientific">Paraburkholderia ferrariae</name>
    <dbReference type="NCBI Taxonomy" id="386056"/>
    <lineage>
        <taxon>Bacteria</taxon>
        <taxon>Pseudomonadati</taxon>
        <taxon>Pseudomonadota</taxon>
        <taxon>Betaproteobacteria</taxon>
        <taxon>Burkholderiales</taxon>
        <taxon>Burkholderiaceae</taxon>
        <taxon>Paraburkholderia</taxon>
    </lineage>
</organism>
<proteinExistence type="predicted"/>
<dbReference type="Pfam" id="PF00816">
    <property type="entry name" value="Histone_HNS"/>
    <property type="match status" value="1"/>
</dbReference>
<evidence type="ECO:0000313" key="2">
    <source>
        <dbReference type="EMBL" id="MEM5425835.1"/>
    </source>
</evidence>
<evidence type="ECO:0000259" key="1">
    <source>
        <dbReference type="Pfam" id="PF00816"/>
    </source>
</evidence>
<gene>
    <name evidence="2" type="ORF">VSR73_32855</name>
</gene>
<dbReference type="SUPFAM" id="SSF81273">
    <property type="entry name" value="H-NS histone-like proteins"/>
    <property type="match status" value="1"/>
</dbReference>
<feature type="domain" description="DNA-binding protein H-NS-like C-terminal" evidence="1">
    <location>
        <begin position="45"/>
        <end position="68"/>
    </location>
</feature>
<evidence type="ECO:0000313" key="3">
    <source>
        <dbReference type="Proteomes" id="UP001489897"/>
    </source>
</evidence>
<reference evidence="2 3" key="1">
    <citation type="submission" date="2024-01" db="EMBL/GenBank/DDBJ databases">
        <title>The diversity of rhizobia nodulating Mimosa spp. in eleven states of Brazil covering several biomes is determined by host plant, location, and edaphic factors.</title>
        <authorList>
            <person name="Rouws L."/>
            <person name="Barauna A."/>
            <person name="Beukes C."/>
            <person name="De Faria S.M."/>
            <person name="Gross E."/>
            <person name="Dos Reis Junior F.B."/>
            <person name="Simon M."/>
            <person name="Maluk M."/>
            <person name="Odee D.W."/>
            <person name="Kenicer G."/>
            <person name="Young J.P.W."/>
            <person name="Reis V.M."/>
            <person name="Zilli J."/>
            <person name="James E.K."/>
        </authorList>
    </citation>
    <scope>NUCLEOTIDE SEQUENCE [LARGE SCALE GENOMIC DNA]</scope>
    <source>
        <strain evidence="2 3">JPY167</strain>
    </source>
</reference>
<dbReference type="EMBL" id="JAYMRV010000013">
    <property type="protein sequence ID" value="MEM5425835.1"/>
    <property type="molecule type" value="Genomic_DNA"/>
</dbReference>
<dbReference type="Proteomes" id="UP001489897">
    <property type="component" value="Unassembled WGS sequence"/>
</dbReference>
<dbReference type="RefSeq" id="WP_342949668.1">
    <property type="nucleotide sequence ID" value="NZ_JAYMRV010000013.1"/>
</dbReference>
<keyword evidence="3" id="KW-1185">Reference proteome</keyword>
<accession>A0ABU9S0I8</accession>
<comment type="caution">
    <text evidence="2">The sequence shown here is derived from an EMBL/GenBank/DDBJ whole genome shotgun (WGS) entry which is preliminary data.</text>
</comment>
<dbReference type="Gene3D" id="4.10.430.30">
    <property type="match status" value="1"/>
</dbReference>
<protein>
    <submittedName>
        <fullName evidence="2">H-NS histone family protein</fullName>
    </submittedName>
</protein>
<dbReference type="InterPro" id="IPR027444">
    <property type="entry name" value="H-NS_C_dom"/>
</dbReference>
<name>A0ABU9S0I8_9BURK</name>